<dbReference type="CDD" id="cd22923">
    <property type="entry name" value="HFD_Aq328-like_rpt2"/>
    <property type="match status" value="1"/>
</dbReference>
<keyword evidence="2" id="KW-1185">Reference proteome</keyword>
<dbReference type="EMBL" id="RBIE01000002">
    <property type="protein sequence ID" value="RKQ61720.1"/>
    <property type="molecule type" value="Genomic_DNA"/>
</dbReference>
<accession>A0A420W6P4</accession>
<dbReference type="AlphaFoldDB" id="A0A420W6P4"/>
<dbReference type="SUPFAM" id="SSF47113">
    <property type="entry name" value="Histone-fold"/>
    <property type="match status" value="1"/>
</dbReference>
<name>A0A420W6P4_9BACT</name>
<reference evidence="1 2" key="1">
    <citation type="submission" date="2018-10" db="EMBL/GenBank/DDBJ databases">
        <title>Genomic Encyclopedia of Type Strains, Phase IV (KMG-IV): sequencing the most valuable type-strain genomes for metagenomic binning, comparative biology and taxonomic classification.</title>
        <authorList>
            <person name="Goeker M."/>
        </authorList>
    </citation>
    <scope>NUCLEOTIDE SEQUENCE [LARGE SCALE GENOMIC DNA]</scope>
    <source>
        <strain evidence="1 2">DSM 15521</strain>
    </source>
</reference>
<dbReference type="Pfam" id="PF09123">
    <property type="entry name" value="DUF1931"/>
    <property type="match status" value="1"/>
</dbReference>
<evidence type="ECO:0000313" key="1">
    <source>
        <dbReference type="EMBL" id="RKQ61720.1"/>
    </source>
</evidence>
<evidence type="ECO:0000313" key="2">
    <source>
        <dbReference type="Proteomes" id="UP000280881"/>
    </source>
</evidence>
<comment type="caution">
    <text evidence="1">The sequence shown here is derived from an EMBL/GenBank/DDBJ whole genome shotgun (WGS) entry which is preliminary data.</text>
</comment>
<proteinExistence type="predicted"/>
<gene>
    <name evidence="1" type="ORF">C7457_1164</name>
</gene>
<organism evidence="1 2">
    <name type="scientific">Thermovibrio guaymasensis</name>
    <dbReference type="NCBI Taxonomy" id="240167"/>
    <lineage>
        <taxon>Bacteria</taxon>
        <taxon>Pseudomonadati</taxon>
        <taxon>Aquificota</taxon>
        <taxon>Aquificia</taxon>
        <taxon>Desulfurobacteriales</taxon>
        <taxon>Desulfurobacteriaceae</taxon>
        <taxon>Thermovibrio</taxon>
    </lineage>
</organism>
<dbReference type="GO" id="GO:0046982">
    <property type="term" value="F:protein heterodimerization activity"/>
    <property type="evidence" value="ECO:0007669"/>
    <property type="project" value="InterPro"/>
</dbReference>
<dbReference type="Gene3D" id="1.10.20.10">
    <property type="entry name" value="Histone, subunit A"/>
    <property type="match status" value="1"/>
</dbReference>
<sequence>MAVVGFAKLEALMRKAAGLDIDKNKAKEITDIVEKKLYDLLLIGERNAKFNGREVIWECDVPLTKGFLESIQKFKALEEELPLQDILDFLATKPPLKYPLEAELEKKLPEIVGTLLYILARIMKEVDPAVRKPSSEDIERAGRILDLTM</sequence>
<dbReference type="InterPro" id="IPR015207">
    <property type="entry name" value="DUF1931"/>
</dbReference>
<dbReference type="CDD" id="cd22922">
    <property type="entry name" value="HFD_Aq328-like_rpt1"/>
    <property type="match status" value="1"/>
</dbReference>
<dbReference type="Proteomes" id="UP000280881">
    <property type="component" value="Unassembled WGS sequence"/>
</dbReference>
<dbReference type="RefSeq" id="WP_121170996.1">
    <property type="nucleotide sequence ID" value="NZ_RBIE01000002.1"/>
</dbReference>
<dbReference type="InterPro" id="IPR009072">
    <property type="entry name" value="Histone-fold"/>
</dbReference>
<protein>
    <submittedName>
        <fullName evidence="1">Uncharacterized protein DUF1931</fullName>
    </submittedName>
</protein>
<dbReference type="OrthoDB" id="14134at2"/>